<dbReference type="STRING" id="1914305.BLW93_08460"/>
<dbReference type="OrthoDB" id="9999164at2"/>
<proteinExistence type="predicted"/>
<dbReference type="RefSeq" id="WP_076713647.1">
    <property type="nucleotide sequence ID" value="NZ_MOEN01000051.1"/>
</dbReference>
<organism evidence="1 2">
    <name type="scientific">Desulfurobacterium indicum</name>
    <dbReference type="NCBI Taxonomy" id="1914305"/>
    <lineage>
        <taxon>Bacteria</taxon>
        <taxon>Pseudomonadati</taxon>
        <taxon>Aquificota</taxon>
        <taxon>Aquificia</taxon>
        <taxon>Desulfurobacteriales</taxon>
        <taxon>Desulfurobacteriaceae</taxon>
        <taxon>Desulfurobacterium</taxon>
    </lineage>
</organism>
<dbReference type="AlphaFoldDB" id="A0A1R1MJ67"/>
<reference evidence="1 2" key="1">
    <citation type="submission" date="2016-10" db="EMBL/GenBank/DDBJ databases">
        <title>Genome sequence of a sulfur-reducing bacterium Desulfurobacterium indicum K6013.</title>
        <authorList>
            <person name="Cao J."/>
            <person name="Shao Z."/>
            <person name="Alain K."/>
            <person name="Jebbar M."/>
        </authorList>
    </citation>
    <scope>NUCLEOTIDE SEQUENCE [LARGE SCALE GENOMIC DNA]</scope>
    <source>
        <strain evidence="1 2">K6013</strain>
    </source>
</reference>
<evidence type="ECO:0000313" key="2">
    <source>
        <dbReference type="Proteomes" id="UP000187408"/>
    </source>
</evidence>
<comment type="caution">
    <text evidence="1">The sequence shown here is derived from an EMBL/GenBank/DDBJ whole genome shotgun (WGS) entry which is preliminary data.</text>
</comment>
<gene>
    <name evidence="1" type="ORF">BLW93_08460</name>
</gene>
<protein>
    <submittedName>
        <fullName evidence="1">Uncharacterized protein</fullName>
    </submittedName>
</protein>
<dbReference type="EMBL" id="MOEN01000051">
    <property type="protein sequence ID" value="OMH39837.1"/>
    <property type="molecule type" value="Genomic_DNA"/>
</dbReference>
<accession>A0A1R1MJ67</accession>
<evidence type="ECO:0000313" key="1">
    <source>
        <dbReference type="EMBL" id="OMH39837.1"/>
    </source>
</evidence>
<dbReference type="Proteomes" id="UP000187408">
    <property type="component" value="Unassembled WGS sequence"/>
</dbReference>
<name>A0A1R1MJ67_9BACT</name>
<keyword evidence="2" id="KW-1185">Reference proteome</keyword>
<sequence>MWILLIFKVPGKDEIELDPDIRNSMLMSLEQYLKLGDVRPFKKTVGGIEFRMFNIFDKTGNPISGIGFRSEGNDVFIYLGVKRALRLISVLEY</sequence>